<dbReference type="PROSITE" id="PS51257">
    <property type="entry name" value="PROKAR_LIPOPROTEIN"/>
    <property type="match status" value="1"/>
</dbReference>
<dbReference type="EMBL" id="BPQB01000120">
    <property type="protein sequence ID" value="GJE99784.1"/>
    <property type="molecule type" value="Genomic_DNA"/>
</dbReference>
<comment type="caution">
    <text evidence="1">The sequence shown here is derived from an EMBL/GenBank/DDBJ whole genome shotgun (WGS) entry which is preliminary data.</text>
</comment>
<gene>
    <name evidence="1" type="ORF">PsYK624_160550</name>
</gene>
<protein>
    <submittedName>
        <fullName evidence="1">Uncharacterized protein</fullName>
    </submittedName>
</protein>
<dbReference type="Proteomes" id="UP000703269">
    <property type="component" value="Unassembled WGS sequence"/>
</dbReference>
<evidence type="ECO:0000313" key="1">
    <source>
        <dbReference type="EMBL" id="GJE99784.1"/>
    </source>
</evidence>
<proteinExistence type="predicted"/>
<reference evidence="1 2" key="1">
    <citation type="submission" date="2021-08" db="EMBL/GenBank/DDBJ databases">
        <title>Draft Genome Sequence of Phanerochaete sordida strain YK-624.</title>
        <authorList>
            <person name="Mori T."/>
            <person name="Dohra H."/>
            <person name="Suzuki T."/>
            <person name="Kawagishi H."/>
            <person name="Hirai H."/>
        </authorList>
    </citation>
    <scope>NUCLEOTIDE SEQUENCE [LARGE SCALE GENOMIC DNA]</scope>
    <source>
        <strain evidence="1 2">YK-624</strain>
    </source>
</reference>
<sequence>MGARRSSPIVLSSAAHATTTMITACNLNLRTLDEIITLIRQLVSIVFVLYCWRKDQNINATVDELAHPLQ</sequence>
<evidence type="ECO:0000313" key="2">
    <source>
        <dbReference type="Proteomes" id="UP000703269"/>
    </source>
</evidence>
<name>A0A9P3GUY1_9APHY</name>
<keyword evidence="2" id="KW-1185">Reference proteome</keyword>
<accession>A0A9P3GUY1</accession>
<organism evidence="1 2">
    <name type="scientific">Phanerochaete sordida</name>
    <dbReference type="NCBI Taxonomy" id="48140"/>
    <lineage>
        <taxon>Eukaryota</taxon>
        <taxon>Fungi</taxon>
        <taxon>Dikarya</taxon>
        <taxon>Basidiomycota</taxon>
        <taxon>Agaricomycotina</taxon>
        <taxon>Agaricomycetes</taxon>
        <taxon>Polyporales</taxon>
        <taxon>Phanerochaetaceae</taxon>
        <taxon>Phanerochaete</taxon>
    </lineage>
</organism>
<dbReference type="AlphaFoldDB" id="A0A9P3GUY1"/>